<evidence type="ECO:0000256" key="3">
    <source>
        <dbReference type="ARBA" id="ARBA00022478"/>
    </source>
</evidence>
<comment type="cofactor">
    <cofactor evidence="13">
        <name>Zn(2+)</name>
        <dbReference type="ChEBI" id="CHEBI:29105"/>
    </cofactor>
    <text evidence="13">Binds 1 Zn(2+) ion per subunit.</text>
</comment>
<dbReference type="InterPro" id="IPR000722">
    <property type="entry name" value="RNA_pol_asu"/>
</dbReference>
<keyword evidence="8 13" id="KW-0479">Metal-binding</keyword>
<evidence type="ECO:0000256" key="7">
    <source>
        <dbReference type="ARBA" id="ARBA00022695"/>
    </source>
</evidence>
<proteinExistence type="inferred from homology"/>
<evidence type="ECO:0000256" key="8">
    <source>
        <dbReference type="ARBA" id="ARBA00022723"/>
    </source>
</evidence>
<comment type="catalytic activity">
    <reaction evidence="12 13 14">
        <text>RNA(n) + a ribonucleoside 5'-triphosphate = RNA(n+1) + diphosphate</text>
        <dbReference type="Rhea" id="RHEA:21248"/>
        <dbReference type="Rhea" id="RHEA-COMP:14527"/>
        <dbReference type="Rhea" id="RHEA-COMP:17342"/>
        <dbReference type="ChEBI" id="CHEBI:33019"/>
        <dbReference type="ChEBI" id="CHEBI:61557"/>
        <dbReference type="ChEBI" id="CHEBI:140395"/>
        <dbReference type="EC" id="2.7.7.6"/>
    </reaction>
</comment>
<evidence type="ECO:0000313" key="16">
    <source>
        <dbReference type="EMBL" id="QOZ40628.1"/>
    </source>
</evidence>
<evidence type="ECO:0000256" key="14">
    <source>
        <dbReference type="RuleBase" id="RU004279"/>
    </source>
</evidence>
<keyword evidence="5 16" id="KW-0934">Plastid</keyword>
<comment type="subunit">
    <text evidence="13">In plastids the minimal PEP RNA polymerase catalytic core is composed of four subunits: alpha, beta, beta', and beta''. When a (nuclear-encoded) sigma factor is associated with the core the holoenzyme is formed, which can initiate transcription.</text>
</comment>
<dbReference type="GO" id="GO:0009507">
    <property type="term" value="C:chloroplast"/>
    <property type="evidence" value="ECO:0007669"/>
    <property type="project" value="UniProtKB-SubCell"/>
</dbReference>
<keyword evidence="11 13" id="KW-0804">Transcription</keyword>
<dbReference type="SMART" id="SM00663">
    <property type="entry name" value="RPOLA_N"/>
    <property type="match status" value="1"/>
</dbReference>
<gene>
    <name evidence="13 16" type="primary">rpoC1</name>
</gene>
<dbReference type="InterPro" id="IPR042102">
    <property type="entry name" value="RNA_pol_Rpb1_3_sf"/>
</dbReference>
<dbReference type="InterPro" id="IPR044893">
    <property type="entry name" value="RNA_pol_Rpb1_clamp_domain"/>
</dbReference>
<dbReference type="FunFam" id="4.10.860.120:FF:000007">
    <property type="entry name" value="DNA-directed RNA polymerase subunit gamma"/>
    <property type="match status" value="1"/>
</dbReference>
<sequence>MNQNFSSMIDRYKHQQLRIGSVSPQQISAWANKILPNGEIVGEVTKPYTFHYQTNKPEKDGLFCERIFGPIKSGICACGNYRVIGDEKEDPKFCEQCGVEFVDSRIRRYQMGYIKLACPVTHVWYLKRLPSYIANLLDKPLKELEGLVYCDFSFARPVAKKPTFLRLRGSFEYEIQSWKYSIPLFFTTQGFDTFRNREISTGAGAIREQLADLDLRIIIDYSLVEWKELVDEGTTGNEWEDRKVGRRKDFLVRRMELAKHFIRTNIEPEWMVLCLLPVLPPELRPIIQIDGGKLMSSDINELYRRVINRNNTLTDLLTTSRSTPGEFVMCQEKLVQEAVDTLLDNGTRGQPMRDGHNKVYKSFSDVIEGKEGRFRETLLGKRVDYSGRSVIVVGPSLSLHRCGLPLEIAIELFQTFVIRGLIRQHLASSIGVAKSKIREKEPIVSEMLQEVMQGHPVLLNRAPTLHRLGIQAFQPILVEGRAICLHPLVCKGFNADFDGDQMAVHVPLSLEAQAEARLLMFSHMNLLSPAIGDPISVPTQDMLMGLYILTSGNRRGICVNRYNPYNRRNDQNERIDNYKYKKEPLFCNSYDAIGAYRQKRINLESPLWLRWRLDQRVISSREAPIEVHYDSLGTYYEIYGHYLIVRSIKKEILYIYIRTTVGHISLYREIEEAVQGFSRAYSYST</sequence>
<feature type="domain" description="RNA polymerase N-terminal" evidence="15">
    <location>
        <begin position="269"/>
        <end position="550"/>
    </location>
</feature>
<evidence type="ECO:0000259" key="15">
    <source>
        <dbReference type="SMART" id="SM00663"/>
    </source>
</evidence>
<feature type="binding site" evidence="13">
    <location>
        <position position="498"/>
    </location>
    <ligand>
        <name>Mg(2+)</name>
        <dbReference type="ChEBI" id="CHEBI:18420"/>
    </ligand>
</feature>
<evidence type="ECO:0000256" key="13">
    <source>
        <dbReference type="HAMAP-Rule" id="MF_01323"/>
    </source>
</evidence>
<protein>
    <recommendedName>
        <fullName evidence="13">DNA-directed RNA polymerase subunit beta'</fullName>
        <ecNumber evidence="13">2.7.7.6</ecNumber>
    </recommendedName>
    <alternativeName>
        <fullName evidence="13">PEP</fullName>
    </alternativeName>
    <alternativeName>
        <fullName evidence="13">Plastid-encoded RNA polymerase subunit beta'</fullName>
        <shortName evidence="13">RNA polymerase subunit beta'</shortName>
    </alternativeName>
</protein>
<dbReference type="HAMAP" id="MF_01323">
    <property type="entry name" value="RNApol_bact_RpoC1"/>
    <property type="match status" value="1"/>
</dbReference>
<feature type="binding site" evidence="13">
    <location>
        <position position="97"/>
    </location>
    <ligand>
        <name>Zn(2+)</name>
        <dbReference type="ChEBI" id="CHEBI:29105"/>
    </ligand>
</feature>
<evidence type="ECO:0000256" key="12">
    <source>
        <dbReference type="ARBA" id="ARBA00048552"/>
    </source>
</evidence>
<dbReference type="Gene3D" id="1.10.40.90">
    <property type="match status" value="1"/>
</dbReference>
<feature type="binding site" evidence="13">
    <location>
        <position position="496"/>
    </location>
    <ligand>
        <name>Mg(2+)</name>
        <dbReference type="ChEBI" id="CHEBI:18420"/>
    </ligand>
</feature>
<geneLocation type="chloroplast" evidence="16"/>
<evidence type="ECO:0000256" key="2">
    <source>
        <dbReference type="ARBA" id="ARBA00007207"/>
    </source>
</evidence>
<evidence type="ECO:0000256" key="6">
    <source>
        <dbReference type="ARBA" id="ARBA00022679"/>
    </source>
</evidence>
<dbReference type="InterPro" id="IPR045867">
    <property type="entry name" value="DNA-dir_RpoC_beta_prime"/>
</dbReference>
<dbReference type="Gene3D" id="2.40.40.20">
    <property type="match status" value="1"/>
</dbReference>
<dbReference type="InterPro" id="IPR034678">
    <property type="entry name" value="RNApol_RpoC1"/>
</dbReference>
<feature type="binding site" evidence="13">
    <location>
        <position position="78"/>
    </location>
    <ligand>
        <name>Zn(2+)</name>
        <dbReference type="ChEBI" id="CHEBI:29105"/>
    </ligand>
</feature>
<dbReference type="GO" id="GO:0008270">
    <property type="term" value="F:zinc ion binding"/>
    <property type="evidence" value="ECO:0007669"/>
    <property type="project" value="UniProtKB-UniRule"/>
</dbReference>
<evidence type="ECO:0000256" key="11">
    <source>
        <dbReference type="ARBA" id="ARBA00023163"/>
    </source>
</evidence>
<dbReference type="EC" id="2.7.7.6" evidence="13"/>
<evidence type="ECO:0000256" key="1">
    <source>
        <dbReference type="ARBA" id="ARBA00004026"/>
    </source>
</evidence>
<keyword evidence="4 16" id="KW-0150">Chloroplast</keyword>
<evidence type="ECO:0000256" key="5">
    <source>
        <dbReference type="ARBA" id="ARBA00022640"/>
    </source>
</evidence>
<dbReference type="PANTHER" id="PTHR19376:SF54">
    <property type="entry name" value="DNA-DIRECTED RNA POLYMERASE SUBUNIT BETA"/>
    <property type="match status" value="1"/>
</dbReference>
<feature type="binding site" evidence="13">
    <location>
        <position position="94"/>
    </location>
    <ligand>
        <name>Zn(2+)</name>
        <dbReference type="ChEBI" id="CHEBI:29105"/>
    </ligand>
</feature>
<organism evidence="16">
    <name type="scientific">Actinidia chinensis</name>
    <name type="common">Kiwi</name>
    <name type="synonym">Yangtao</name>
    <dbReference type="NCBI Taxonomy" id="3625"/>
    <lineage>
        <taxon>Eukaryota</taxon>
        <taxon>Viridiplantae</taxon>
        <taxon>Streptophyta</taxon>
        <taxon>Embryophyta</taxon>
        <taxon>Tracheophyta</taxon>
        <taxon>Spermatophyta</taxon>
        <taxon>Magnoliopsida</taxon>
        <taxon>eudicotyledons</taxon>
        <taxon>Gunneridae</taxon>
        <taxon>Pentapetalae</taxon>
        <taxon>asterids</taxon>
        <taxon>Ericales</taxon>
        <taxon>Actinidiaceae</taxon>
        <taxon>Actinidia</taxon>
    </lineage>
</organism>
<dbReference type="Gene3D" id="1.10.274.100">
    <property type="entry name" value="RNA polymerase Rpb1, domain 3"/>
    <property type="match status" value="1"/>
</dbReference>
<dbReference type="GO" id="GO:0003677">
    <property type="term" value="F:DNA binding"/>
    <property type="evidence" value="ECO:0007669"/>
    <property type="project" value="UniProtKB-UniRule"/>
</dbReference>
<dbReference type="GO" id="GO:0000428">
    <property type="term" value="C:DNA-directed RNA polymerase complex"/>
    <property type="evidence" value="ECO:0007669"/>
    <property type="project" value="UniProtKB-KW"/>
</dbReference>
<comment type="similarity">
    <text evidence="2 13">Belongs to the RNA polymerase beta' chain family. RpoC1 subfamily.</text>
</comment>
<comment type="subcellular location">
    <subcellularLocation>
        <location evidence="13">Plastid</location>
        <location evidence="13">Chloroplast</location>
    </subcellularLocation>
</comment>
<dbReference type="InterPro" id="IPR006592">
    <property type="entry name" value="RNA_pol_N"/>
</dbReference>
<keyword evidence="3 13" id="KW-0240">DNA-directed RNA polymerase</keyword>
<dbReference type="Pfam" id="PF00623">
    <property type="entry name" value="RNA_pol_Rpb1_2"/>
    <property type="match status" value="1"/>
</dbReference>
<feature type="binding site" evidence="13">
    <location>
        <position position="76"/>
    </location>
    <ligand>
        <name>Zn(2+)</name>
        <dbReference type="ChEBI" id="CHEBI:29105"/>
    </ligand>
</feature>
<dbReference type="AlphaFoldDB" id="A0A873HSK2"/>
<keyword evidence="9 13" id="KW-0862">Zinc</keyword>
<dbReference type="GO" id="GO:0000287">
    <property type="term" value="F:magnesium ion binding"/>
    <property type="evidence" value="ECO:0007669"/>
    <property type="project" value="UniProtKB-UniRule"/>
</dbReference>
<feature type="binding site" evidence="13">
    <location>
        <position position="500"/>
    </location>
    <ligand>
        <name>Mg(2+)</name>
        <dbReference type="ChEBI" id="CHEBI:18420"/>
    </ligand>
</feature>
<dbReference type="Gene3D" id="4.10.860.120">
    <property type="entry name" value="RNA polymerase II, clamp domain"/>
    <property type="match status" value="1"/>
</dbReference>
<evidence type="ECO:0000256" key="10">
    <source>
        <dbReference type="ARBA" id="ARBA00022842"/>
    </source>
</evidence>
<comment type="function">
    <text evidence="1 13 14">DNA-dependent RNA polymerase catalyzes the transcription of DNA into RNA using the four ribonucleoside triphosphates as substrates.</text>
</comment>
<evidence type="ECO:0000256" key="9">
    <source>
        <dbReference type="ARBA" id="ARBA00022833"/>
    </source>
</evidence>
<dbReference type="Pfam" id="PF04997">
    <property type="entry name" value="RNA_pol_Rpb1_1"/>
    <property type="match status" value="2"/>
</dbReference>
<dbReference type="GO" id="GO:0006351">
    <property type="term" value="P:DNA-templated transcription"/>
    <property type="evidence" value="ECO:0007669"/>
    <property type="project" value="UniProtKB-UniRule"/>
</dbReference>
<name>A0A873HSK2_ACTCH</name>
<keyword evidence="10 13" id="KW-0460">Magnesium</keyword>
<keyword evidence="7 13" id="KW-0548">Nucleotidyltransferase</keyword>
<comment type="cofactor">
    <cofactor evidence="13">
        <name>Mg(2+)</name>
        <dbReference type="ChEBI" id="CHEBI:18420"/>
    </cofactor>
    <text evidence="13">Binds 1 Mg(2+) ion per subunit.</text>
</comment>
<dbReference type="SUPFAM" id="SSF64484">
    <property type="entry name" value="beta and beta-prime subunits of DNA dependent RNA-polymerase"/>
    <property type="match status" value="1"/>
</dbReference>
<dbReference type="InterPro" id="IPR007080">
    <property type="entry name" value="RNA_pol_Rpb1_1"/>
</dbReference>
<dbReference type="EMBL" id="MT712168">
    <property type="protein sequence ID" value="QOZ40628.1"/>
    <property type="molecule type" value="Genomic_DNA"/>
</dbReference>
<accession>A0A873HSK2</accession>
<reference evidence="16" key="1">
    <citation type="submission" date="2020-07" db="EMBL/GenBank/DDBJ databases">
        <authorList>
            <person name="Jiang B."/>
        </authorList>
    </citation>
    <scope>NUCLEOTIDE SEQUENCE</scope>
</reference>
<evidence type="ECO:0000256" key="4">
    <source>
        <dbReference type="ARBA" id="ARBA00022528"/>
    </source>
</evidence>
<keyword evidence="6 13" id="KW-0808">Transferase</keyword>
<dbReference type="GO" id="GO:0003899">
    <property type="term" value="F:DNA-directed RNA polymerase activity"/>
    <property type="evidence" value="ECO:0007669"/>
    <property type="project" value="UniProtKB-UniRule"/>
</dbReference>
<dbReference type="PANTHER" id="PTHR19376">
    <property type="entry name" value="DNA-DIRECTED RNA POLYMERASE"/>
    <property type="match status" value="1"/>
</dbReference>